<evidence type="ECO:0000259" key="6">
    <source>
        <dbReference type="PROSITE" id="PS51379"/>
    </source>
</evidence>
<dbReference type="GO" id="GO:0046872">
    <property type="term" value="F:metal ion binding"/>
    <property type="evidence" value="ECO:0007669"/>
    <property type="project" value="UniProtKB-KW"/>
</dbReference>
<keyword evidence="4" id="KW-0411">Iron-sulfur</keyword>
<feature type="domain" description="4Fe-4S ferredoxin-type" evidence="6">
    <location>
        <begin position="78"/>
        <end position="107"/>
    </location>
</feature>
<dbReference type="STRING" id="523844.MSTHT_0348"/>
<feature type="domain" description="4Fe-4S ferredoxin-type" evidence="6">
    <location>
        <begin position="113"/>
        <end position="133"/>
    </location>
</feature>
<dbReference type="GeneID" id="41601643"/>
<evidence type="ECO:0000256" key="1">
    <source>
        <dbReference type="ARBA" id="ARBA00022485"/>
    </source>
</evidence>
<evidence type="ECO:0000256" key="5">
    <source>
        <dbReference type="SAM" id="MobiDB-lite"/>
    </source>
</evidence>
<evidence type="ECO:0000313" key="7">
    <source>
        <dbReference type="EMBL" id="AKB12106.1"/>
    </source>
</evidence>
<evidence type="ECO:0000256" key="2">
    <source>
        <dbReference type="ARBA" id="ARBA00022723"/>
    </source>
</evidence>
<dbReference type="PATRIC" id="fig|523844.20.peg.454"/>
<accession>A0A0E3KNV5</accession>
<keyword evidence="2" id="KW-0479">Metal-binding</keyword>
<keyword evidence="1" id="KW-0004">4Fe-4S</keyword>
<dbReference type="AlphaFoldDB" id="A0A0E3KNV5"/>
<dbReference type="OrthoDB" id="2837at2157"/>
<feature type="region of interest" description="Disordered" evidence="5">
    <location>
        <begin position="142"/>
        <end position="172"/>
    </location>
</feature>
<sequence>MPKRLKVANPARCIGCYSCMMACARTWYDTISLKNSRIDIQTRGGIETPYVQIVCHACIDPPCMRACPIGALSKRKGGGVNLNKDICDGCGNCIEACLMGAIHLDAEKKAVICKHCGVCPKFCPHDVLEMIEVDDSGEIIITDTGPAPDTSPVSPTASHKDLYGGKELGEEK</sequence>
<dbReference type="InterPro" id="IPR050294">
    <property type="entry name" value="RnfB_subfamily"/>
</dbReference>
<proteinExistence type="predicted"/>
<organism evidence="7 8">
    <name type="scientific">Methanosarcina thermophila (strain ATCC 43570 / DSM 1825 / OCM 12 / VKM B-1830 / TM-1)</name>
    <dbReference type="NCBI Taxonomy" id="523844"/>
    <lineage>
        <taxon>Archaea</taxon>
        <taxon>Methanobacteriati</taxon>
        <taxon>Methanobacteriota</taxon>
        <taxon>Stenosarchaea group</taxon>
        <taxon>Methanomicrobia</taxon>
        <taxon>Methanosarcinales</taxon>
        <taxon>Methanosarcinaceae</taxon>
        <taxon>Methanosarcina</taxon>
    </lineage>
</organism>
<dbReference type="InterPro" id="IPR017896">
    <property type="entry name" value="4Fe4S_Fe-S-bd"/>
</dbReference>
<evidence type="ECO:0000256" key="4">
    <source>
        <dbReference type="ARBA" id="ARBA00023014"/>
    </source>
</evidence>
<gene>
    <name evidence="7" type="ORF">MSTHT_0348</name>
</gene>
<dbReference type="Gene3D" id="3.30.70.20">
    <property type="match status" value="2"/>
</dbReference>
<feature type="compositionally biased region" description="Basic and acidic residues" evidence="5">
    <location>
        <begin position="158"/>
        <end position="172"/>
    </location>
</feature>
<dbReference type="PANTHER" id="PTHR42859">
    <property type="entry name" value="OXIDOREDUCTASE"/>
    <property type="match status" value="1"/>
</dbReference>
<feature type="domain" description="4Fe-4S ferredoxin-type" evidence="6">
    <location>
        <begin position="3"/>
        <end position="36"/>
    </location>
</feature>
<dbReference type="SUPFAM" id="SSF54862">
    <property type="entry name" value="4Fe-4S ferredoxins"/>
    <property type="match status" value="1"/>
</dbReference>
<dbReference type="RefSeq" id="WP_048166329.1">
    <property type="nucleotide sequence ID" value="NZ_CP009501.1"/>
</dbReference>
<protein>
    <submittedName>
        <fullName evidence="7">Iron-sulfur cluster binding protein</fullName>
    </submittedName>
</protein>
<name>A0A0E3KNV5_METTT</name>
<reference evidence="7 8" key="1">
    <citation type="submission" date="2014-07" db="EMBL/GenBank/DDBJ databases">
        <title>Methanogenic archaea and the global carbon cycle.</title>
        <authorList>
            <person name="Henriksen J.R."/>
            <person name="Luke J."/>
            <person name="Reinhart S."/>
            <person name="Benedict M.N."/>
            <person name="Youngblut N.D."/>
            <person name="Metcalf M.E."/>
            <person name="Whitaker R.J."/>
            <person name="Metcalf W.W."/>
        </authorList>
    </citation>
    <scope>NUCLEOTIDE SEQUENCE [LARGE SCALE GENOMIC DNA]</scope>
    <source>
        <strain evidence="8">ATCC 43570 / DSM 1825 / OCM 12 / VKM B-1830 / TM-1</strain>
    </source>
</reference>
<evidence type="ECO:0000256" key="3">
    <source>
        <dbReference type="ARBA" id="ARBA00023004"/>
    </source>
</evidence>
<evidence type="ECO:0000313" key="8">
    <source>
        <dbReference type="Proteomes" id="UP000066529"/>
    </source>
</evidence>
<dbReference type="Pfam" id="PF12800">
    <property type="entry name" value="Fer4_4"/>
    <property type="match status" value="3"/>
</dbReference>
<dbReference type="CDD" id="cd16370">
    <property type="entry name" value="DMSOR_beta_like"/>
    <property type="match status" value="1"/>
</dbReference>
<dbReference type="Proteomes" id="UP000066529">
    <property type="component" value="Chromosome"/>
</dbReference>
<keyword evidence="3" id="KW-0408">Iron</keyword>
<dbReference type="PROSITE" id="PS51379">
    <property type="entry name" value="4FE4S_FER_2"/>
    <property type="match status" value="3"/>
</dbReference>
<dbReference type="KEGG" id="mthr:MSTHT_0348"/>
<dbReference type="EMBL" id="CP009501">
    <property type="protein sequence ID" value="AKB12106.1"/>
    <property type="molecule type" value="Genomic_DNA"/>
</dbReference>
<dbReference type="GO" id="GO:0051539">
    <property type="term" value="F:4 iron, 4 sulfur cluster binding"/>
    <property type="evidence" value="ECO:0007669"/>
    <property type="project" value="UniProtKB-KW"/>
</dbReference>
<dbReference type="HOGENOM" id="CLU_043374_3_2_2"/>
<dbReference type="PANTHER" id="PTHR42859:SF15">
    <property type="entry name" value="IRON-SULFUR CLUSTER BINDING PROTEIN"/>
    <property type="match status" value="1"/>
</dbReference>